<reference evidence="3" key="1">
    <citation type="submission" date="2017-02" db="EMBL/GenBank/DDBJ databases">
        <title>Tessaracoccus aquaemaris sp. nov., isolated from the intestine of a Korean rockfish, Sebastes schlegelii, in a marine aquaculture pond.</title>
        <authorList>
            <person name="Tak E.J."/>
            <person name="Bae J.-W."/>
        </authorList>
    </citation>
    <scope>NUCLEOTIDE SEQUENCE [LARGE SCALE GENOMIC DNA]</scope>
    <source>
        <strain evidence="3">NSG39</strain>
    </source>
</reference>
<dbReference type="OrthoDB" id="9763697at2"/>
<dbReference type="RefSeq" id="WP_077686796.1">
    <property type="nucleotide sequence ID" value="NZ_CP019606.1"/>
</dbReference>
<dbReference type="KEGG" id="tes:BW730_14035"/>
<gene>
    <name evidence="2" type="ORF">BW730_14035</name>
</gene>
<feature type="domain" description="DUF4132" evidence="1">
    <location>
        <begin position="204"/>
        <end position="311"/>
    </location>
</feature>
<evidence type="ECO:0000313" key="3">
    <source>
        <dbReference type="Proteomes" id="UP000188145"/>
    </source>
</evidence>
<dbReference type="EMBL" id="CP019606">
    <property type="protein sequence ID" value="AQP48460.1"/>
    <property type="molecule type" value="Genomic_DNA"/>
</dbReference>
<dbReference type="AlphaFoldDB" id="A0A1Q2CR06"/>
<protein>
    <recommendedName>
        <fullName evidence="1">DUF4132 domain-containing protein</fullName>
    </recommendedName>
</protein>
<dbReference type="Pfam" id="PF13569">
    <property type="entry name" value="DUF4132"/>
    <property type="match status" value="1"/>
</dbReference>
<name>A0A1Q2CR06_9ACTN</name>
<dbReference type="Proteomes" id="UP000188145">
    <property type="component" value="Chromosome"/>
</dbReference>
<dbReference type="InterPro" id="IPR025406">
    <property type="entry name" value="DUF4132"/>
</dbReference>
<proteinExistence type="predicted"/>
<keyword evidence="3" id="KW-1185">Reference proteome</keyword>
<sequence length="515" mass="56099">MAEDLVGADLADVERDLVEGLAPSSYDSWTVLFDEYAGLTTELLPHARALAADPRWVDFAQAALRAAAERGRQVREGSREYRSDKLFAQDEAAVLERALLTALAVDADWVGLGIDAMDLASVAPGAAKTLPSQAAVYALARAIVSVPTPEAIAGMERVRAGCRNASVVKKLCKYVADARAALPAMPWGLRVPEGATFGKRELGAWLTTLEHGWLRDAQWSPDAWVATLYARPELADAASRLIWVADDGSSFLGARDAWADASGSPVALPEATVRLWHPRSSDAEGRDLWRRRIIAERIDQPIRQIDREFYSEPFDVAGIRVDVHVLMGVARKEGWTSSLDEFSRKAAEVRVVLSCDRELNPFSEGQARLFRLEVRDAALDADFGHARPAEAPEGRPEVVLSELLRSADLLVSVSAVGIEASPEIGWDALPQTPHGILATRREILGHLLAELGDPRVGLEQRHVTVGSYRIHLATASVTRDGEQIEVTPARHDLWAPPDPLVNKILGTVVALLHPV</sequence>
<dbReference type="STRING" id="1332264.BW730_14035"/>
<evidence type="ECO:0000259" key="1">
    <source>
        <dbReference type="Pfam" id="PF13569"/>
    </source>
</evidence>
<accession>A0A1Q2CR06</accession>
<evidence type="ECO:0000313" key="2">
    <source>
        <dbReference type="EMBL" id="AQP48460.1"/>
    </source>
</evidence>
<organism evidence="2 3">
    <name type="scientific">Tessaracoccus aquimaris</name>
    <dbReference type="NCBI Taxonomy" id="1332264"/>
    <lineage>
        <taxon>Bacteria</taxon>
        <taxon>Bacillati</taxon>
        <taxon>Actinomycetota</taxon>
        <taxon>Actinomycetes</taxon>
        <taxon>Propionibacteriales</taxon>
        <taxon>Propionibacteriaceae</taxon>
        <taxon>Tessaracoccus</taxon>
    </lineage>
</organism>